<organism evidence="3 4">
    <name type="scientific">Priestia koreensis</name>
    <dbReference type="NCBI Taxonomy" id="284581"/>
    <lineage>
        <taxon>Bacteria</taxon>
        <taxon>Bacillati</taxon>
        <taxon>Bacillota</taxon>
        <taxon>Bacilli</taxon>
        <taxon>Bacillales</taxon>
        <taxon>Bacillaceae</taxon>
        <taxon>Priestia</taxon>
    </lineage>
</organism>
<keyword evidence="1" id="KW-0472">Membrane</keyword>
<accession>A0A0M0L5A3</accession>
<dbReference type="STRING" id="284581.AMD01_10170"/>
<dbReference type="InterPro" id="IPR007569">
    <property type="entry name" value="DUF559"/>
</dbReference>
<reference evidence="4" key="1">
    <citation type="submission" date="2015-08" db="EMBL/GenBank/DDBJ databases">
        <title>Fjat-14210 dsm16467.</title>
        <authorList>
            <person name="Liu B."/>
            <person name="Wang J."/>
            <person name="Zhu Y."/>
            <person name="Liu G."/>
            <person name="Chen Q."/>
            <person name="Chen Z."/>
            <person name="Lan J."/>
            <person name="Che J."/>
            <person name="Ge C."/>
            <person name="Shi H."/>
            <person name="Pan Z."/>
            <person name="Liu X."/>
        </authorList>
    </citation>
    <scope>NUCLEOTIDE SEQUENCE [LARGE SCALE GENOMIC DNA]</scope>
    <source>
        <strain evidence="4">DSM 16467</strain>
    </source>
</reference>
<comment type="caution">
    <text evidence="3">The sequence shown here is derived from an EMBL/GenBank/DDBJ whole genome shotgun (WGS) entry which is preliminary data.</text>
</comment>
<evidence type="ECO:0000313" key="3">
    <source>
        <dbReference type="EMBL" id="KOO46219.1"/>
    </source>
</evidence>
<dbReference type="OrthoDB" id="9801520at2"/>
<name>A0A0M0L5A3_9BACI</name>
<feature type="domain" description="DUF559" evidence="2">
    <location>
        <begin position="59"/>
        <end position="142"/>
    </location>
</feature>
<protein>
    <recommendedName>
        <fullName evidence="2">DUF559 domain-containing protein</fullName>
    </recommendedName>
</protein>
<gene>
    <name evidence="3" type="ORF">AMD01_10170</name>
</gene>
<dbReference type="Pfam" id="PF04480">
    <property type="entry name" value="DUF559"/>
    <property type="match status" value="1"/>
</dbReference>
<dbReference type="PATRIC" id="fig|284581.3.peg.2120"/>
<feature type="transmembrane region" description="Helical" evidence="1">
    <location>
        <begin position="6"/>
        <end position="27"/>
    </location>
</feature>
<evidence type="ECO:0000256" key="1">
    <source>
        <dbReference type="SAM" id="Phobius"/>
    </source>
</evidence>
<dbReference type="EMBL" id="LILC01000013">
    <property type="protein sequence ID" value="KOO46219.1"/>
    <property type="molecule type" value="Genomic_DNA"/>
</dbReference>
<dbReference type="Proteomes" id="UP000037558">
    <property type="component" value="Unassembled WGS sequence"/>
</dbReference>
<sequence length="143" mass="16704">MDHDLMLVLLFMGSIWLTILLIMYYLYGPPSLRKRPAYTAPIALSVPRRPLAQKLSQALTISGYRVRTNEPFGPYVISLVIPQYKIAIDLMENPFSRSSWEMMKVKKKKHFFQCKGWTLLHVSEHQLNRELGKVIKKIQREIS</sequence>
<keyword evidence="4" id="KW-1185">Reference proteome</keyword>
<proteinExistence type="predicted"/>
<keyword evidence="1" id="KW-0812">Transmembrane</keyword>
<dbReference type="AlphaFoldDB" id="A0A0M0L5A3"/>
<dbReference type="RefSeq" id="WP_053401290.1">
    <property type="nucleotide sequence ID" value="NZ_JBBCZF010000004.1"/>
</dbReference>
<dbReference type="Gene3D" id="3.40.960.10">
    <property type="entry name" value="VSR Endonuclease"/>
    <property type="match status" value="1"/>
</dbReference>
<keyword evidence="1" id="KW-1133">Transmembrane helix</keyword>
<evidence type="ECO:0000313" key="4">
    <source>
        <dbReference type="Proteomes" id="UP000037558"/>
    </source>
</evidence>
<evidence type="ECO:0000259" key="2">
    <source>
        <dbReference type="Pfam" id="PF04480"/>
    </source>
</evidence>